<reference evidence="6 7" key="1">
    <citation type="submission" date="2016-07" db="EMBL/GenBank/DDBJ databases">
        <title>Pervasive Adenine N6-methylation of Active Genes in Fungi.</title>
        <authorList>
            <consortium name="DOE Joint Genome Institute"/>
            <person name="Mondo S.J."/>
            <person name="Dannebaum R.O."/>
            <person name="Kuo R.C."/>
            <person name="Labutti K."/>
            <person name="Haridas S."/>
            <person name="Kuo A."/>
            <person name="Salamov A."/>
            <person name="Ahrendt S.R."/>
            <person name="Lipzen A."/>
            <person name="Sullivan W."/>
            <person name="Andreopoulos W.B."/>
            <person name="Clum A."/>
            <person name="Lindquist E."/>
            <person name="Daum C."/>
            <person name="Ramamoorthy G.K."/>
            <person name="Gryganskyi A."/>
            <person name="Culley D."/>
            <person name="Magnuson J.K."/>
            <person name="James T.Y."/>
            <person name="O'Malley M.A."/>
            <person name="Stajich J.E."/>
            <person name="Spatafora J.W."/>
            <person name="Visel A."/>
            <person name="Grigoriev I.V."/>
        </authorList>
    </citation>
    <scope>NUCLEOTIDE SEQUENCE [LARGE SCALE GENOMIC DNA]</scope>
    <source>
        <strain evidence="6 7">JEL800</strain>
    </source>
</reference>
<proteinExistence type="inferred from homology"/>
<dbReference type="InterPro" id="IPR029058">
    <property type="entry name" value="AB_hydrolase_fold"/>
</dbReference>
<dbReference type="Proteomes" id="UP000193642">
    <property type="component" value="Unassembled WGS sequence"/>
</dbReference>
<gene>
    <name evidence="6" type="ORF">BCR33DRAFT_677956</name>
</gene>
<evidence type="ECO:0000256" key="4">
    <source>
        <dbReference type="ARBA" id="ARBA00022801"/>
    </source>
</evidence>
<protein>
    <submittedName>
        <fullName evidence="6">Peptidase S28</fullName>
    </submittedName>
</protein>
<keyword evidence="3" id="KW-0732">Signal</keyword>
<dbReference type="GO" id="GO:0070008">
    <property type="term" value="F:serine-type exopeptidase activity"/>
    <property type="evidence" value="ECO:0007669"/>
    <property type="project" value="InterPro"/>
</dbReference>
<evidence type="ECO:0000313" key="7">
    <source>
        <dbReference type="Proteomes" id="UP000193642"/>
    </source>
</evidence>
<evidence type="ECO:0000256" key="5">
    <source>
        <dbReference type="ARBA" id="ARBA00023180"/>
    </source>
</evidence>
<comment type="similarity">
    <text evidence="1">Belongs to the peptidase S28 family.</text>
</comment>
<evidence type="ECO:0000256" key="3">
    <source>
        <dbReference type="ARBA" id="ARBA00022729"/>
    </source>
</evidence>
<dbReference type="PANTHER" id="PTHR11010:SF117">
    <property type="entry name" value="SERINE PROTEASE 16"/>
    <property type="match status" value="1"/>
</dbReference>
<name>A0A1Y2CL47_9FUNG</name>
<organism evidence="6 7">
    <name type="scientific">Rhizoclosmatium globosum</name>
    <dbReference type="NCBI Taxonomy" id="329046"/>
    <lineage>
        <taxon>Eukaryota</taxon>
        <taxon>Fungi</taxon>
        <taxon>Fungi incertae sedis</taxon>
        <taxon>Chytridiomycota</taxon>
        <taxon>Chytridiomycota incertae sedis</taxon>
        <taxon>Chytridiomycetes</taxon>
        <taxon>Chytridiales</taxon>
        <taxon>Chytriomycetaceae</taxon>
        <taxon>Rhizoclosmatium</taxon>
    </lineage>
</organism>
<dbReference type="GO" id="GO:0006508">
    <property type="term" value="P:proteolysis"/>
    <property type="evidence" value="ECO:0007669"/>
    <property type="project" value="UniProtKB-KW"/>
</dbReference>
<dbReference type="PANTHER" id="PTHR11010">
    <property type="entry name" value="PROTEASE S28 PRO-X CARBOXYPEPTIDASE-RELATED"/>
    <property type="match status" value="1"/>
</dbReference>
<dbReference type="OrthoDB" id="1735038at2759"/>
<evidence type="ECO:0000256" key="1">
    <source>
        <dbReference type="ARBA" id="ARBA00011079"/>
    </source>
</evidence>
<evidence type="ECO:0000313" key="6">
    <source>
        <dbReference type="EMBL" id="ORY47741.1"/>
    </source>
</evidence>
<accession>A0A1Y2CL47</accession>
<dbReference type="InterPro" id="IPR008758">
    <property type="entry name" value="Peptidase_S28"/>
</dbReference>
<keyword evidence="2" id="KW-0645">Protease</keyword>
<dbReference type="AlphaFoldDB" id="A0A1Y2CL47"/>
<dbReference type="SUPFAM" id="SSF53474">
    <property type="entry name" value="alpha/beta-Hydrolases"/>
    <property type="match status" value="1"/>
</dbReference>
<keyword evidence="5" id="KW-0325">Glycoprotein</keyword>
<evidence type="ECO:0000256" key="2">
    <source>
        <dbReference type="ARBA" id="ARBA00022670"/>
    </source>
</evidence>
<keyword evidence="4" id="KW-0378">Hydrolase</keyword>
<sequence>MNLSGSNVSIPIPEEHYFRQKVDHFGEMQGVNGTWFNQYFLLVDDYYKPGGPVFLFIGGEAAIKTVEMQRGLPLELAQQYNGLLLHLEHRFYGSEVNGRSVPTADVNLPSLSLCTSQQAIEDLAYFVQSFPSQYRKYNLTRETKWISIGGSYPGALSAWLRQKYPNLIYAAHASSAPVLALENFWRYSYAVGEAFDYFSGSKSCMNGWTRAIQAMDQKMADINTYQNMLSFQSNFFSEPLSQLMYPADFASQVSMMIATTAQYGPNYQTFTLPNGNKTRMLNALCDGKLFPAFTNRNATSTILLSSLQNLTKAYYASIETSARKRRRDGQVAGSWHFWWYQICNEFGYWQVAQPLDDPIQLLQSYSVYSQEITVDYFRLVCQTMKYPSHPK</sequence>
<keyword evidence="7" id="KW-1185">Reference proteome</keyword>
<dbReference type="EMBL" id="MCGO01000013">
    <property type="protein sequence ID" value="ORY47741.1"/>
    <property type="molecule type" value="Genomic_DNA"/>
</dbReference>
<dbReference type="Gene3D" id="3.40.50.1820">
    <property type="entry name" value="alpha/beta hydrolase"/>
    <property type="match status" value="1"/>
</dbReference>
<comment type="caution">
    <text evidence="6">The sequence shown here is derived from an EMBL/GenBank/DDBJ whole genome shotgun (WGS) entry which is preliminary data.</text>
</comment>
<dbReference type="GO" id="GO:0008239">
    <property type="term" value="F:dipeptidyl-peptidase activity"/>
    <property type="evidence" value="ECO:0007669"/>
    <property type="project" value="TreeGrafter"/>
</dbReference>
<dbReference type="Pfam" id="PF05577">
    <property type="entry name" value="Peptidase_S28"/>
    <property type="match status" value="1"/>
</dbReference>